<comment type="caution">
    <text evidence="14">The sequence shown here is derived from an EMBL/GenBank/DDBJ whole genome shotgun (WGS) entry which is preliminary data.</text>
</comment>
<evidence type="ECO:0000256" key="6">
    <source>
        <dbReference type="ARBA" id="ARBA00022556"/>
    </source>
</evidence>
<comment type="subcellular location">
    <subcellularLocation>
        <location evidence="1">Cell membrane</location>
        <topology evidence="1">Multi-pass membrane protein</topology>
    </subcellularLocation>
</comment>
<evidence type="ECO:0000256" key="11">
    <source>
        <dbReference type="ARBA" id="ARBA00023136"/>
    </source>
</evidence>
<evidence type="ECO:0000256" key="2">
    <source>
        <dbReference type="ARBA" id="ARBA00007362"/>
    </source>
</evidence>
<feature type="domain" description="EamA" evidence="13">
    <location>
        <begin position="21"/>
        <end position="111"/>
    </location>
</feature>
<keyword evidence="7 12" id="KW-0812">Transmembrane</keyword>
<keyword evidence="10" id="KW-0443">Lipid metabolism</keyword>
<keyword evidence="5" id="KW-0997">Cell inner membrane</keyword>
<dbReference type="EMBL" id="QBML01000016">
    <property type="protein sequence ID" value="PZO39805.1"/>
    <property type="molecule type" value="Genomic_DNA"/>
</dbReference>
<gene>
    <name evidence="14" type="ORF">DCF19_12995</name>
</gene>
<dbReference type="PANTHER" id="PTHR30561:SF9">
    <property type="entry name" value="4-AMINO-4-DEOXY-L-ARABINOSE-PHOSPHOUNDECAPRENOL FLIPPASE SUBUNIT ARNF-RELATED"/>
    <property type="match status" value="1"/>
</dbReference>
<feature type="transmembrane region" description="Helical" evidence="12">
    <location>
        <begin position="35"/>
        <end position="60"/>
    </location>
</feature>
<evidence type="ECO:0000256" key="5">
    <source>
        <dbReference type="ARBA" id="ARBA00022519"/>
    </source>
</evidence>
<dbReference type="SUPFAM" id="SSF103481">
    <property type="entry name" value="Multidrug resistance efflux transporter EmrE"/>
    <property type="match status" value="1"/>
</dbReference>
<evidence type="ECO:0000256" key="3">
    <source>
        <dbReference type="ARBA" id="ARBA00022475"/>
    </source>
</evidence>
<feature type="transmembrane region" description="Helical" evidence="12">
    <location>
        <begin position="72"/>
        <end position="89"/>
    </location>
</feature>
<dbReference type="InterPro" id="IPR000620">
    <property type="entry name" value="EamA_dom"/>
</dbReference>
<keyword evidence="8" id="KW-0448">Lipopolysaccharide biosynthesis</keyword>
<dbReference type="GO" id="GO:0009103">
    <property type="term" value="P:lipopolysaccharide biosynthetic process"/>
    <property type="evidence" value="ECO:0007669"/>
    <property type="project" value="UniProtKB-KW"/>
</dbReference>
<protein>
    <recommendedName>
        <fullName evidence="13">EamA domain-containing protein</fullName>
    </recommendedName>
</protein>
<dbReference type="GO" id="GO:0022857">
    <property type="term" value="F:transmembrane transporter activity"/>
    <property type="evidence" value="ECO:0007669"/>
    <property type="project" value="InterPro"/>
</dbReference>
<reference evidence="14 15" key="1">
    <citation type="submission" date="2018-04" db="EMBL/GenBank/DDBJ databases">
        <authorList>
            <person name="Go L.Y."/>
            <person name="Mitchell J.A."/>
        </authorList>
    </citation>
    <scope>NUCLEOTIDE SEQUENCE [LARGE SCALE GENOMIC DNA]</scope>
    <source>
        <strain evidence="14">ULC066bin1</strain>
    </source>
</reference>
<dbReference type="Pfam" id="PF00892">
    <property type="entry name" value="EamA"/>
    <property type="match status" value="1"/>
</dbReference>
<evidence type="ECO:0000256" key="9">
    <source>
        <dbReference type="ARBA" id="ARBA00022989"/>
    </source>
</evidence>
<dbReference type="InterPro" id="IPR000390">
    <property type="entry name" value="Small_drug/metabolite_transptr"/>
</dbReference>
<sequence>MFDRNLLLLLAISLVTTGGHILFKKGAVLINGENILTWINPALIMGLLLYGIGTLLWVLALRFIPLSKAYPFTFLTYILVTLFSALFLGDRITNWYIVGMGLIFSGLVLTSLEL</sequence>
<reference evidence="14 15" key="2">
    <citation type="submission" date="2018-06" db="EMBL/GenBank/DDBJ databases">
        <title>Metagenomic assembly of (sub)arctic Cyanobacteria and their associated microbiome from non-axenic cultures.</title>
        <authorList>
            <person name="Baurain D."/>
        </authorList>
    </citation>
    <scope>NUCLEOTIDE SEQUENCE [LARGE SCALE GENOMIC DNA]</scope>
    <source>
        <strain evidence="14">ULC066bin1</strain>
    </source>
</reference>
<keyword evidence="4" id="KW-0444">Lipid biosynthesis</keyword>
<evidence type="ECO:0000256" key="7">
    <source>
        <dbReference type="ARBA" id="ARBA00022692"/>
    </source>
</evidence>
<dbReference type="AlphaFoldDB" id="A0A2W4XYQ3"/>
<accession>A0A2W4XYQ3</accession>
<dbReference type="Proteomes" id="UP000249467">
    <property type="component" value="Unassembled WGS sequence"/>
</dbReference>
<feature type="transmembrane region" description="Helical" evidence="12">
    <location>
        <begin position="95"/>
        <end position="112"/>
    </location>
</feature>
<keyword evidence="3" id="KW-1003">Cell membrane</keyword>
<evidence type="ECO:0000256" key="10">
    <source>
        <dbReference type="ARBA" id="ARBA00023098"/>
    </source>
</evidence>
<name>A0A2W4XYQ3_9CYAN</name>
<evidence type="ECO:0000256" key="1">
    <source>
        <dbReference type="ARBA" id="ARBA00004651"/>
    </source>
</evidence>
<dbReference type="PANTHER" id="PTHR30561">
    <property type="entry name" value="SMR FAMILY PROTON-DEPENDENT DRUG EFFLUX TRANSPORTER SUGE"/>
    <property type="match status" value="1"/>
</dbReference>
<keyword evidence="9 12" id="KW-1133">Transmembrane helix</keyword>
<evidence type="ECO:0000256" key="12">
    <source>
        <dbReference type="SAM" id="Phobius"/>
    </source>
</evidence>
<evidence type="ECO:0000313" key="14">
    <source>
        <dbReference type="EMBL" id="PZO39805.1"/>
    </source>
</evidence>
<keyword evidence="6" id="KW-0441">Lipid A biosynthesis</keyword>
<proteinExistence type="inferred from homology"/>
<keyword evidence="11 12" id="KW-0472">Membrane</keyword>
<organism evidence="14 15">
    <name type="scientific">Pseudanabaena frigida</name>
    <dbReference type="NCBI Taxonomy" id="945775"/>
    <lineage>
        <taxon>Bacteria</taxon>
        <taxon>Bacillati</taxon>
        <taxon>Cyanobacteriota</taxon>
        <taxon>Cyanophyceae</taxon>
        <taxon>Pseudanabaenales</taxon>
        <taxon>Pseudanabaenaceae</taxon>
        <taxon>Pseudanabaena</taxon>
    </lineage>
</organism>
<evidence type="ECO:0000259" key="13">
    <source>
        <dbReference type="Pfam" id="PF00892"/>
    </source>
</evidence>
<evidence type="ECO:0000256" key="4">
    <source>
        <dbReference type="ARBA" id="ARBA00022516"/>
    </source>
</evidence>
<evidence type="ECO:0000256" key="8">
    <source>
        <dbReference type="ARBA" id="ARBA00022985"/>
    </source>
</evidence>
<comment type="similarity">
    <text evidence="2">Belongs to the EamA transporter family.</text>
</comment>
<dbReference type="Gene3D" id="1.10.3730.20">
    <property type="match status" value="1"/>
</dbReference>
<evidence type="ECO:0000313" key="15">
    <source>
        <dbReference type="Proteomes" id="UP000249467"/>
    </source>
</evidence>
<dbReference type="InterPro" id="IPR037185">
    <property type="entry name" value="EmrE-like"/>
</dbReference>
<dbReference type="GO" id="GO:0005886">
    <property type="term" value="C:plasma membrane"/>
    <property type="evidence" value="ECO:0007669"/>
    <property type="project" value="UniProtKB-SubCell"/>
</dbReference>